<dbReference type="EMBL" id="CACSII010000001">
    <property type="protein sequence ID" value="CAA0085604.1"/>
    <property type="molecule type" value="Genomic_DNA"/>
</dbReference>
<dbReference type="InterPro" id="IPR016155">
    <property type="entry name" value="Mopterin_synth/thiamin_S_b"/>
</dbReference>
<proteinExistence type="predicted"/>
<dbReference type="InterPro" id="IPR003749">
    <property type="entry name" value="ThiS/MoaD-like"/>
</dbReference>
<evidence type="ECO:0008006" key="3">
    <source>
        <dbReference type="Google" id="ProtNLM"/>
    </source>
</evidence>
<evidence type="ECO:0000313" key="1">
    <source>
        <dbReference type="EMBL" id="CAA0085604.1"/>
    </source>
</evidence>
<organism evidence="1 2">
    <name type="scientific">BD1-7 clade bacterium</name>
    <dbReference type="NCBI Taxonomy" id="2029982"/>
    <lineage>
        <taxon>Bacteria</taxon>
        <taxon>Pseudomonadati</taxon>
        <taxon>Pseudomonadota</taxon>
        <taxon>Gammaproteobacteria</taxon>
        <taxon>Cellvibrionales</taxon>
        <taxon>Spongiibacteraceae</taxon>
        <taxon>BD1-7 clade</taxon>
    </lineage>
</organism>
<dbReference type="Pfam" id="PF02597">
    <property type="entry name" value="ThiS"/>
    <property type="match status" value="1"/>
</dbReference>
<gene>
    <name evidence="1" type="ORF">DPBNPPHM_00897</name>
</gene>
<name>A0A5S9MMR4_9GAMM</name>
<dbReference type="InterPro" id="IPR012675">
    <property type="entry name" value="Beta-grasp_dom_sf"/>
</dbReference>
<accession>A0A5S9MMR4</accession>
<dbReference type="Proteomes" id="UP000434580">
    <property type="component" value="Unassembled WGS sequence"/>
</dbReference>
<dbReference type="NCBIfam" id="TIGR01683">
    <property type="entry name" value="thiS"/>
    <property type="match status" value="1"/>
</dbReference>
<dbReference type="PANTHER" id="PTHR34472:SF1">
    <property type="entry name" value="SULFUR CARRIER PROTEIN THIS"/>
    <property type="match status" value="1"/>
</dbReference>
<protein>
    <recommendedName>
        <fullName evidence="3">Sulfur carrier protein ThiS</fullName>
    </recommendedName>
</protein>
<sequence>MINVSINDQKRTFDGPLSIEAVLEETGYEARKVAVAINTNFVPRSGYAEAIIKAGDKIDILAAVQGG</sequence>
<dbReference type="AlphaFoldDB" id="A0A5S9MMR4"/>
<dbReference type="SUPFAM" id="SSF54285">
    <property type="entry name" value="MoaD/ThiS"/>
    <property type="match status" value="1"/>
</dbReference>
<dbReference type="InterPro" id="IPR010035">
    <property type="entry name" value="Thi_S"/>
</dbReference>
<dbReference type="Gene3D" id="3.10.20.30">
    <property type="match status" value="1"/>
</dbReference>
<dbReference type="OrthoDB" id="9800283at2"/>
<dbReference type="CDD" id="cd00565">
    <property type="entry name" value="Ubl_ThiS"/>
    <property type="match status" value="1"/>
</dbReference>
<reference evidence="1 2" key="1">
    <citation type="submission" date="2019-11" db="EMBL/GenBank/DDBJ databases">
        <authorList>
            <person name="Holert J."/>
        </authorList>
    </citation>
    <scope>NUCLEOTIDE SEQUENCE [LARGE SCALE GENOMIC DNA]</scope>
    <source>
        <strain evidence="1">BC5_2</strain>
    </source>
</reference>
<dbReference type="PANTHER" id="PTHR34472">
    <property type="entry name" value="SULFUR CARRIER PROTEIN THIS"/>
    <property type="match status" value="1"/>
</dbReference>
<evidence type="ECO:0000313" key="2">
    <source>
        <dbReference type="Proteomes" id="UP000434580"/>
    </source>
</evidence>